<sequence>MYKRIILIIAALFIFAACGEKLQYSVPSLEQVNEFISDNSVNALAIKEAEDFTIVLYENENGFGHYVLHRDQNNKLYDGKVIAMRHKDYQQNTLSLGGVASGKNPFVTVIINDDNVLDKATELEILFTDGVKVKEPIDNKGIIIIHTNNESDKIINYLKVTIYDSDMNILYEK</sequence>
<dbReference type="RefSeq" id="WP_011971276.1">
    <property type="nucleotide sequence ID" value="NC_009633.1"/>
</dbReference>
<keyword evidence="2" id="KW-1185">Reference proteome</keyword>
<reference evidence="2" key="1">
    <citation type="journal article" date="2016" name="Genome Announc.">
        <title>Complete genome sequence of Alkaliphilus metalliredigens strain QYMF, an alkaliphilic and metal-reducing bacterium isolated from borax-contaminated leachate ponds.</title>
        <authorList>
            <person name="Hwang C."/>
            <person name="Copeland A."/>
            <person name="Lucas S."/>
            <person name="Lapidus A."/>
            <person name="Barry K."/>
            <person name="Detter J.C."/>
            <person name="Glavina Del Rio T."/>
            <person name="Hammon N."/>
            <person name="Israni S."/>
            <person name="Dalin E."/>
            <person name="Tice H."/>
            <person name="Pitluck S."/>
            <person name="Chertkov O."/>
            <person name="Brettin T."/>
            <person name="Bruce D."/>
            <person name="Han C."/>
            <person name="Schmutz J."/>
            <person name="Larimer F."/>
            <person name="Land M.L."/>
            <person name="Hauser L."/>
            <person name="Kyrpides N."/>
            <person name="Mikhailova N."/>
            <person name="Ye Q."/>
            <person name="Zhou J."/>
            <person name="Richardson P."/>
            <person name="Fields M.W."/>
        </authorList>
    </citation>
    <scope>NUCLEOTIDE SEQUENCE [LARGE SCALE GENOMIC DNA]</scope>
    <source>
        <strain evidence="2">QYMF</strain>
    </source>
</reference>
<dbReference type="HOGENOM" id="CLU_1544416_0_0_9"/>
<dbReference type="EMBL" id="CP000724">
    <property type="protein sequence ID" value="ABR46367.1"/>
    <property type="molecule type" value="Genomic_DNA"/>
</dbReference>
<dbReference type="KEGG" id="amt:Amet_0128"/>
<dbReference type="AlphaFoldDB" id="A6TJJ9"/>
<name>A6TJJ9_ALKMQ</name>
<gene>
    <name evidence="1" type="ordered locus">Amet_0128</name>
</gene>
<protein>
    <recommendedName>
        <fullName evidence="3">Lipoprotein</fullName>
    </recommendedName>
</protein>
<dbReference type="eggNOG" id="ENOG50341DK">
    <property type="taxonomic scope" value="Bacteria"/>
</dbReference>
<dbReference type="PROSITE" id="PS51257">
    <property type="entry name" value="PROKAR_LIPOPROTEIN"/>
    <property type="match status" value="1"/>
</dbReference>
<dbReference type="STRING" id="293826.Amet_0128"/>
<evidence type="ECO:0008006" key="3">
    <source>
        <dbReference type="Google" id="ProtNLM"/>
    </source>
</evidence>
<dbReference type="OrthoDB" id="2607733at2"/>
<organism evidence="1 2">
    <name type="scientific">Alkaliphilus metalliredigens (strain QYMF)</name>
    <dbReference type="NCBI Taxonomy" id="293826"/>
    <lineage>
        <taxon>Bacteria</taxon>
        <taxon>Bacillati</taxon>
        <taxon>Bacillota</taxon>
        <taxon>Clostridia</taxon>
        <taxon>Peptostreptococcales</taxon>
        <taxon>Natronincolaceae</taxon>
        <taxon>Alkaliphilus</taxon>
    </lineage>
</organism>
<proteinExistence type="predicted"/>
<dbReference type="Proteomes" id="UP000001572">
    <property type="component" value="Chromosome"/>
</dbReference>
<evidence type="ECO:0000313" key="1">
    <source>
        <dbReference type="EMBL" id="ABR46367.1"/>
    </source>
</evidence>
<accession>A6TJJ9</accession>
<evidence type="ECO:0000313" key="2">
    <source>
        <dbReference type="Proteomes" id="UP000001572"/>
    </source>
</evidence>